<proteinExistence type="inferred from homology"/>
<evidence type="ECO:0000256" key="3">
    <source>
        <dbReference type="ARBA" id="ARBA00020208"/>
    </source>
</evidence>
<dbReference type="GO" id="GO:0031410">
    <property type="term" value="C:cytoplasmic vesicle"/>
    <property type="evidence" value="ECO:0007669"/>
    <property type="project" value="UniProtKB-SubCell"/>
</dbReference>
<dbReference type="PANTHER" id="PTHR10868">
    <property type="entry name" value="SIGMA 1-TYPE OPIOID RECEPTOR-RELATED"/>
    <property type="match status" value="1"/>
</dbReference>
<keyword evidence="4" id="KW-0812">Transmembrane</keyword>
<keyword evidence="9" id="KW-0539">Nucleus</keyword>
<evidence type="ECO:0000313" key="11">
    <source>
        <dbReference type="Proteomes" id="UP000291020"/>
    </source>
</evidence>
<organism evidence="10 11">
    <name type="scientific">Gopherus agassizii</name>
    <name type="common">Agassiz's desert tortoise</name>
    <dbReference type="NCBI Taxonomy" id="38772"/>
    <lineage>
        <taxon>Eukaryota</taxon>
        <taxon>Metazoa</taxon>
        <taxon>Chordata</taxon>
        <taxon>Craniata</taxon>
        <taxon>Vertebrata</taxon>
        <taxon>Euteleostomi</taxon>
        <taxon>Archelosauria</taxon>
        <taxon>Testudinata</taxon>
        <taxon>Testudines</taxon>
        <taxon>Cryptodira</taxon>
        <taxon>Durocryptodira</taxon>
        <taxon>Testudinoidea</taxon>
        <taxon>Testudinidae</taxon>
        <taxon>Gopherus</taxon>
    </lineage>
</organism>
<dbReference type="PANTHER" id="PTHR10868:SF1">
    <property type="entry name" value="SIGMA NON-OPIOID INTRACELLULAR RECEPTOR 1"/>
    <property type="match status" value="1"/>
</dbReference>
<evidence type="ECO:0000256" key="6">
    <source>
        <dbReference type="ARBA" id="ARBA00022989"/>
    </source>
</evidence>
<keyword evidence="7 9" id="KW-0472">Membrane</keyword>
<reference evidence="10" key="3">
    <citation type="submission" date="2025-09" db="UniProtKB">
        <authorList>
            <consortium name="Ensembl"/>
        </authorList>
    </citation>
    <scope>IDENTIFICATION</scope>
</reference>
<keyword evidence="6" id="KW-1133">Transmembrane helix</keyword>
<dbReference type="AlphaFoldDB" id="A0A452I2Y2"/>
<dbReference type="Ensembl" id="ENSGAGT00000024914.1">
    <property type="protein sequence ID" value="ENSGAGP00000021872.1"/>
    <property type="gene ID" value="ENSGAGG00000016052.1"/>
</dbReference>
<dbReference type="STRING" id="38772.ENSGAGP00000021872"/>
<protein>
    <recommendedName>
        <fullName evidence="3 9">Sigma non-opioid intracellular receptor 1</fullName>
    </recommendedName>
    <alternativeName>
        <fullName evidence="8 9">Sigma 1-type opioid receptor</fullName>
    </alternativeName>
</protein>
<dbReference type="GO" id="GO:0005789">
    <property type="term" value="C:endoplasmic reticulum membrane"/>
    <property type="evidence" value="ECO:0007669"/>
    <property type="project" value="UniProtKB-SubCell"/>
</dbReference>
<keyword evidence="9" id="KW-0675">Receptor</keyword>
<evidence type="ECO:0000256" key="4">
    <source>
        <dbReference type="ARBA" id="ARBA00022692"/>
    </source>
</evidence>
<comment type="subcellular location">
    <subcellularLocation>
        <location evidence="9">Endoplasmic reticulum membrane</location>
    </subcellularLocation>
    <subcellularLocation>
        <location evidence="9">Cytoplasmic vesicle</location>
    </subcellularLocation>
    <subcellularLocation>
        <location evidence="9">Membrane</location>
        <topology evidence="9">Single-pass membrane protein</topology>
    </subcellularLocation>
    <subcellularLocation>
        <location evidence="9">Nucleus envelope</location>
    </subcellularLocation>
    <subcellularLocation>
        <location evidence="1 9">Nucleus inner membrane</location>
    </subcellularLocation>
    <subcellularLocation>
        <location evidence="9">Nucleus outer membrane</location>
    </subcellularLocation>
</comment>
<keyword evidence="5 9" id="KW-0256">Endoplasmic reticulum</keyword>
<dbReference type="Proteomes" id="UP000291020">
    <property type="component" value="Unassembled WGS sequence"/>
</dbReference>
<keyword evidence="9" id="KW-0813">Transport</keyword>
<evidence type="ECO:0000256" key="2">
    <source>
        <dbReference type="ARBA" id="ARBA00007141"/>
    </source>
</evidence>
<keyword evidence="9" id="KW-0968">Cytoplasmic vesicle</keyword>
<evidence type="ECO:0000313" key="10">
    <source>
        <dbReference type="Ensembl" id="ENSGAGP00000021872.1"/>
    </source>
</evidence>
<comment type="similarity">
    <text evidence="2 9">Belongs to the ERG2 family.</text>
</comment>
<dbReference type="GO" id="GO:0006869">
    <property type="term" value="P:lipid transport"/>
    <property type="evidence" value="ECO:0007669"/>
    <property type="project" value="UniProtKB-UniRule"/>
</dbReference>
<evidence type="ECO:0000256" key="5">
    <source>
        <dbReference type="ARBA" id="ARBA00022824"/>
    </source>
</evidence>
<keyword evidence="11" id="KW-1185">Reference proteome</keyword>
<sequence length="216" mass="24149">MTSGSPFRVRWLVLVRTRKVVRLWVGPWASCAVLTLPGFVGAAGLDHEQAFSKIIVELRKKHPGHILPDEDLQWVFVNAGGWMGSMCLLHASLTEYVLLFGTAVDTGGHSGRYWTDIYYAIISGTFRQWKEGTTRSEIYYPGDIIVQKSGEAMAVQWSAGTWMVEYSSGFIPPSLVFVLADTIFSTQDIVTFFHTLRVYAKALLLEAGTYFSQLAQ</sequence>
<comment type="subunit">
    <text evidence="9">Homotrimer.</text>
</comment>
<comment type="domain">
    <text evidence="9">The C-terminal helices form a flat, hydrophobic surface that is probably tightly associated with the cytosolic surface of the endoplasmic reticulum membrane.</text>
</comment>
<dbReference type="InterPro" id="IPR006716">
    <property type="entry name" value="ERG2_sigma1_rcpt-like"/>
</dbReference>
<reference evidence="10" key="2">
    <citation type="submission" date="2025-08" db="UniProtKB">
        <authorList>
            <consortium name="Ensembl"/>
        </authorList>
    </citation>
    <scope>IDENTIFICATION</scope>
</reference>
<dbReference type="GO" id="GO:0005637">
    <property type="term" value="C:nuclear inner membrane"/>
    <property type="evidence" value="ECO:0007669"/>
    <property type="project" value="UniProtKB-SubCell"/>
</dbReference>
<keyword evidence="9" id="KW-0445">Lipid transport</keyword>
<evidence type="ECO:0000256" key="7">
    <source>
        <dbReference type="ARBA" id="ARBA00023136"/>
    </source>
</evidence>
<name>A0A452I2Y2_9SAUR</name>
<dbReference type="GO" id="GO:0005640">
    <property type="term" value="C:nuclear outer membrane"/>
    <property type="evidence" value="ECO:0007669"/>
    <property type="project" value="UniProtKB-SubCell"/>
</dbReference>
<evidence type="ECO:0000256" key="1">
    <source>
        <dbReference type="ARBA" id="ARBA00004540"/>
    </source>
</evidence>
<evidence type="ECO:0000256" key="8">
    <source>
        <dbReference type="ARBA" id="ARBA00033467"/>
    </source>
</evidence>
<dbReference type="Pfam" id="PF04622">
    <property type="entry name" value="ERG2_Sigma1R"/>
    <property type="match status" value="1"/>
</dbReference>
<reference evidence="11" key="1">
    <citation type="journal article" date="2017" name="PLoS ONE">
        <title>The Agassiz's desert tortoise genome provides a resource for the conservation of a threatened species.</title>
        <authorList>
            <person name="Tollis M."/>
            <person name="DeNardo D.F."/>
            <person name="Cornelius J.A."/>
            <person name="Dolby G.A."/>
            <person name="Edwards T."/>
            <person name="Henen B.T."/>
            <person name="Karl A.E."/>
            <person name="Murphy R.W."/>
            <person name="Kusumi K."/>
        </authorList>
    </citation>
    <scope>NUCLEOTIDE SEQUENCE [LARGE SCALE GENOMIC DNA]</scope>
</reference>
<evidence type="ECO:0000256" key="9">
    <source>
        <dbReference type="RuleBase" id="RU368083"/>
    </source>
</evidence>
<accession>A0A452I2Y2</accession>
<comment type="function">
    <text evidence="9">Functions in lipid transport from the endoplasmic reticulum and is involved in a wide array of cellular functions probably through regulation of the biogenesis of lipid microdomains at the plasma membrane. Regulates calcium efflux at the endoplasmic reticulum.</text>
</comment>